<comment type="caution">
    <text evidence="3">The sequence shown here is derived from an EMBL/GenBank/DDBJ whole genome shotgun (WGS) entry which is preliminary data.</text>
</comment>
<organism evidence="3 4">
    <name type="scientific">Phytophthora boehmeriae</name>
    <dbReference type="NCBI Taxonomy" id="109152"/>
    <lineage>
        <taxon>Eukaryota</taxon>
        <taxon>Sar</taxon>
        <taxon>Stramenopiles</taxon>
        <taxon>Oomycota</taxon>
        <taxon>Peronosporomycetes</taxon>
        <taxon>Peronosporales</taxon>
        <taxon>Peronosporaceae</taxon>
        <taxon>Phytophthora</taxon>
    </lineage>
</organism>
<accession>A0A8T1VMR1</accession>
<evidence type="ECO:0000313" key="4">
    <source>
        <dbReference type="Proteomes" id="UP000693981"/>
    </source>
</evidence>
<sequence>MDSGASSMFLSVRYPVRPIIAIKVLHNVATNVIYSICDDQEPQGQWEAPDFVLKSTGATAENTHSNDAIVCVRRLPVADIATSPVLLNITAVSRTATCPQAAANRTSTEISDEQVKLCAEWGPLAVSANDAMSSFVAELALYGSTESEAANTSISTVIPGNWKVVGGKATGSLHTFFLARSFEPFALNLMQDNVANDEEAMPSSVEAVKVLNPAGGANQSTLSFRVLQIADLHLTGDPDYPCRPGPAGTIRVDALKAASAIAQQLTQRNSLSSTTSSNGQGDPLYNECREALTIAFVDELLDIEKPDFVVFSGDNVHTWDAVNHSLAISIFTGRVESRGIPWAAVFGNHDPDGGFDREDMLKLMVEGQQHSHVKYGPRDIGGVGNYEVNVVAPEDGPWGLKGSTVFRMYFLDSHGEIDTQTYPFVTERGGYEWIKESQIEFYRELATSHVVNEGDSEGSSSSQSAVVPAIMYFHIPIPEYDLASSSTRIGDMNEAPTRSEVNCGLFSTLLEMNDVKATSMKHKRKSPKKAPSNRRKQSKVMTTIKKTPVRLQRNKSPGTVKEKAFKKGKSYCSVVCRLNTICSDSCLFEEIKRSARAMKQIQMEVWHLVNLHFLRCLEDGLPLPDYTDKTFFDHCCAGVATTPQTHLIAQKNPK</sequence>
<dbReference type="PANTHER" id="PTHR32440">
    <property type="entry name" value="PHOSPHATASE DCR2-RELATED-RELATED"/>
    <property type="match status" value="1"/>
</dbReference>
<protein>
    <submittedName>
        <fullName evidence="3">Purple acid phosphatase</fullName>
    </submittedName>
</protein>
<gene>
    <name evidence="3" type="primary">SIA1_3</name>
    <name evidence="3" type="ORF">PHYBOEH_011343</name>
</gene>
<evidence type="ECO:0000259" key="2">
    <source>
        <dbReference type="Pfam" id="PF00149"/>
    </source>
</evidence>
<dbReference type="OrthoDB" id="783096at2759"/>
<dbReference type="Proteomes" id="UP000693981">
    <property type="component" value="Unassembled WGS sequence"/>
</dbReference>
<dbReference type="Pfam" id="PF00149">
    <property type="entry name" value="Metallophos"/>
    <property type="match status" value="1"/>
</dbReference>
<keyword evidence="4" id="KW-1185">Reference proteome</keyword>
<dbReference type="InterPro" id="IPR004843">
    <property type="entry name" value="Calcineurin-like_PHP"/>
</dbReference>
<feature type="compositionally biased region" description="Basic residues" evidence="1">
    <location>
        <begin position="519"/>
        <end position="538"/>
    </location>
</feature>
<dbReference type="PANTHER" id="PTHR32440:SF0">
    <property type="entry name" value="PHOSPHATASE DCR2-RELATED"/>
    <property type="match status" value="1"/>
</dbReference>
<dbReference type="GO" id="GO:0016788">
    <property type="term" value="F:hydrolase activity, acting on ester bonds"/>
    <property type="evidence" value="ECO:0007669"/>
    <property type="project" value="TreeGrafter"/>
</dbReference>
<evidence type="ECO:0000256" key="1">
    <source>
        <dbReference type="SAM" id="MobiDB-lite"/>
    </source>
</evidence>
<dbReference type="AlphaFoldDB" id="A0A8T1VMR1"/>
<dbReference type="GO" id="GO:0005737">
    <property type="term" value="C:cytoplasm"/>
    <property type="evidence" value="ECO:0007669"/>
    <property type="project" value="TreeGrafter"/>
</dbReference>
<name>A0A8T1VMR1_9STRA</name>
<feature type="region of interest" description="Disordered" evidence="1">
    <location>
        <begin position="517"/>
        <end position="540"/>
    </location>
</feature>
<evidence type="ECO:0000313" key="3">
    <source>
        <dbReference type="EMBL" id="KAG7380684.1"/>
    </source>
</evidence>
<reference evidence="3" key="1">
    <citation type="submission" date="2021-02" db="EMBL/GenBank/DDBJ databases">
        <authorList>
            <person name="Palmer J.M."/>
        </authorList>
    </citation>
    <scope>NUCLEOTIDE SEQUENCE</scope>
    <source>
        <strain evidence="3">SCRP23</strain>
    </source>
</reference>
<dbReference type="EMBL" id="JAGDFL010000847">
    <property type="protein sequence ID" value="KAG7380684.1"/>
    <property type="molecule type" value="Genomic_DNA"/>
</dbReference>
<feature type="domain" description="Calcineurin-like phosphoesterase" evidence="2">
    <location>
        <begin position="224"/>
        <end position="453"/>
    </location>
</feature>
<proteinExistence type="predicted"/>